<feature type="DNA-binding region" description="H-T-H motif" evidence="4">
    <location>
        <begin position="36"/>
        <end position="55"/>
    </location>
</feature>
<dbReference type="PANTHER" id="PTHR30055">
    <property type="entry name" value="HTH-TYPE TRANSCRIPTIONAL REGULATOR RUTR"/>
    <property type="match status" value="1"/>
</dbReference>
<dbReference type="Pfam" id="PF00440">
    <property type="entry name" value="TetR_N"/>
    <property type="match status" value="1"/>
</dbReference>
<evidence type="ECO:0000256" key="1">
    <source>
        <dbReference type="ARBA" id="ARBA00023015"/>
    </source>
</evidence>
<evidence type="ECO:0000256" key="3">
    <source>
        <dbReference type="ARBA" id="ARBA00023163"/>
    </source>
</evidence>
<accession>A0ABY8BYP8</accession>
<keyword evidence="2 4" id="KW-0238">DNA-binding</keyword>
<dbReference type="Gene3D" id="1.10.357.10">
    <property type="entry name" value="Tetracycline Repressor, domain 2"/>
    <property type="match status" value="1"/>
</dbReference>
<evidence type="ECO:0000259" key="5">
    <source>
        <dbReference type="PROSITE" id="PS50977"/>
    </source>
</evidence>
<sequence>MTQTLGLRERKRADTRRRIERAAIEIVDDHGLDALTIDAISERADVSPRTFFNYFDSKEDAVLGLRPEDDTRRTVAEVVGEVPAGPLPEQVIDLLVRVSDGPGLDRDIRDRRHRVIHAHPALLQRHFLHMGRMLAPLTDGVAQLVAHADGVEVEIAGMDAAAAGTANGPIPGCGDDRAVSNGPAEILLMMCGAALRSAMLDLTRERADLTTDESAAELRVRATALLHDTIERLR</sequence>
<feature type="domain" description="HTH tetR-type" evidence="5">
    <location>
        <begin position="13"/>
        <end position="73"/>
    </location>
</feature>
<evidence type="ECO:0000313" key="7">
    <source>
        <dbReference type="Proteomes" id="UP001214553"/>
    </source>
</evidence>
<dbReference type="InterPro" id="IPR050109">
    <property type="entry name" value="HTH-type_TetR-like_transc_reg"/>
</dbReference>
<proteinExistence type="predicted"/>
<keyword evidence="7" id="KW-1185">Reference proteome</keyword>
<reference evidence="6 7" key="1">
    <citation type="submission" date="2023-03" db="EMBL/GenBank/DDBJ databases">
        <title>Genome sequence of Microbacterium sp. KACC 23027.</title>
        <authorList>
            <person name="Kim S."/>
            <person name="Heo J."/>
            <person name="Kwon S.-W."/>
        </authorList>
    </citation>
    <scope>NUCLEOTIDE SEQUENCE [LARGE SCALE GENOMIC DNA]</scope>
    <source>
        <strain evidence="6 7">KACC 23027</strain>
    </source>
</reference>
<dbReference type="RefSeq" id="WP_275278648.1">
    <property type="nucleotide sequence ID" value="NZ_CP119108.1"/>
</dbReference>
<evidence type="ECO:0000256" key="4">
    <source>
        <dbReference type="PROSITE-ProRule" id="PRU00335"/>
    </source>
</evidence>
<dbReference type="InterPro" id="IPR001647">
    <property type="entry name" value="HTH_TetR"/>
</dbReference>
<dbReference type="Proteomes" id="UP001214553">
    <property type="component" value="Chromosome"/>
</dbReference>
<dbReference type="PANTHER" id="PTHR30055:SF234">
    <property type="entry name" value="HTH-TYPE TRANSCRIPTIONAL REGULATOR BETI"/>
    <property type="match status" value="1"/>
</dbReference>
<dbReference type="InterPro" id="IPR009057">
    <property type="entry name" value="Homeodomain-like_sf"/>
</dbReference>
<keyword evidence="1" id="KW-0805">Transcription regulation</keyword>
<dbReference type="EMBL" id="CP119108">
    <property type="protein sequence ID" value="WEG09324.1"/>
    <property type="molecule type" value="Genomic_DNA"/>
</dbReference>
<name>A0ABY8BYP8_9MICO</name>
<evidence type="ECO:0000256" key="2">
    <source>
        <dbReference type="ARBA" id="ARBA00023125"/>
    </source>
</evidence>
<keyword evidence="3" id="KW-0804">Transcription</keyword>
<evidence type="ECO:0000313" key="6">
    <source>
        <dbReference type="EMBL" id="WEG09324.1"/>
    </source>
</evidence>
<dbReference type="InterPro" id="IPR023772">
    <property type="entry name" value="DNA-bd_HTH_TetR-type_CS"/>
</dbReference>
<gene>
    <name evidence="6" type="ORF">PU630_01805</name>
</gene>
<dbReference type="PROSITE" id="PS50977">
    <property type="entry name" value="HTH_TETR_2"/>
    <property type="match status" value="1"/>
</dbReference>
<protein>
    <submittedName>
        <fullName evidence="6">Helix-turn-helix domain containing protein</fullName>
    </submittedName>
</protein>
<dbReference type="PROSITE" id="PS01081">
    <property type="entry name" value="HTH_TETR_1"/>
    <property type="match status" value="1"/>
</dbReference>
<organism evidence="6 7">
    <name type="scientific">Microbacterium horticulturae</name>
    <dbReference type="NCBI Taxonomy" id="3028316"/>
    <lineage>
        <taxon>Bacteria</taxon>
        <taxon>Bacillati</taxon>
        <taxon>Actinomycetota</taxon>
        <taxon>Actinomycetes</taxon>
        <taxon>Micrococcales</taxon>
        <taxon>Microbacteriaceae</taxon>
        <taxon>Microbacterium</taxon>
    </lineage>
</organism>
<dbReference type="SUPFAM" id="SSF46689">
    <property type="entry name" value="Homeodomain-like"/>
    <property type="match status" value="1"/>
</dbReference>